<dbReference type="InterPro" id="IPR036250">
    <property type="entry name" value="AcylCo_DH-like_C"/>
</dbReference>
<dbReference type="InterPro" id="IPR009100">
    <property type="entry name" value="AcylCoA_DH/oxidase_NM_dom_sf"/>
</dbReference>
<evidence type="ECO:0000259" key="8">
    <source>
        <dbReference type="Pfam" id="PF02770"/>
    </source>
</evidence>
<dbReference type="InterPro" id="IPR037069">
    <property type="entry name" value="AcylCoA_DH/ox_N_sf"/>
</dbReference>
<feature type="domain" description="Acyl-CoA dehydrogenase/oxidase N-terminal" evidence="9">
    <location>
        <begin position="9"/>
        <end position="115"/>
    </location>
</feature>
<dbReference type="GO" id="GO:0003995">
    <property type="term" value="F:acyl-CoA dehydrogenase activity"/>
    <property type="evidence" value="ECO:0007669"/>
    <property type="project" value="InterPro"/>
</dbReference>
<evidence type="ECO:0000256" key="5">
    <source>
        <dbReference type="ARBA" id="ARBA00023002"/>
    </source>
</evidence>
<dbReference type="InterPro" id="IPR009075">
    <property type="entry name" value="AcylCo_DH/oxidase_C"/>
</dbReference>
<dbReference type="AlphaFoldDB" id="A0A1D7VNJ4"/>
<dbReference type="OrthoDB" id="8876745at2"/>
<evidence type="ECO:0000256" key="4">
    <source>
        <dbReference type="ARBA" id="ARBA00022827"/>
    </source>
</evidence>
<dbReference type="Proteomes" id="UP000094094">
    <property type="component" value="Chromosome"/>
</dbReference>
<dbReference type="Gene3D" id="1.20.140.10">
    <property type="entry name" value="Butyryl-CoA Dehydrogenase, subunit A, domain 3"/>
    <property type="match status" value="1"/>
</dbReference>
<keyword evidence="3 6" id="KW-0285">Flavoprotein</keyword>
<evidence type="ECO:0000256" key="1">
    <source>
        <dbReference type="ARBA" id="ARBA00001974"/>
    </source>
</evidence>
<dbReference type="FunFam" id="2.40.110.10:FF:000016">
    <property type="entry name" value="Acyl-CoA dehydrogenase"/>
    <property type="match status" value="1"/>
</dbReference>
<proteinExistence type="inferred from homology"/>
<dbReference type="FunFam" id="1.10.540.10:FF:000019">
    <property type="entry name" value="Acyl-CoA dehydrogenase"/>
    <property type="match status" value="1"/>
</dbReference>
<dbReference type="Pfam" id="PF02770">
    <property type="entry name" value="Acyl-CoA_dh_M"/>
    <property type="match status" value="1"/>
</dbReference>
<evidence type="ECO:0000313" key="10">
    <source>
        <dbReference type="EMBL" id="AOP48312.1"/>
    </source>
</evidence>
<evidence type="ECO:0000313" key="11">
    <source>
        <dbReference type="Proteomes" id="UP000094094"/>
    </source>
</evidence>
<dbReference type="Gene3D" id="1.10.540.10">
    <property type="entry name" value="Acyl-CoA dehydrogenase/oxidase, N-terminal domain"/>
    <property type="match status" value="1"/>
</dbReference>
<dbReference type="Pfam" id="PF00441">
    <property type="entry name" value="Acyl-CoA_dh_1"/>
    <property type="match status" value="1"/>
</dbReference>
<feature type="domain" description="Acyl-CoA dehydrogenase/oxidase C-terminal" evidence="7">
    <location>
        <begin position="267"/>
        <end position="411"/>
    </location>
</feature>
<name>A0A1D7VNJ4_9ACTN</name>
<dbReference type="PROSITE" id="PS00073">
    <property type="entry name" value="ACYL_COA_DH_2"/>
    <property type="match status" value="1"/>
</dbReference>
<evidence type="ECO:0000259" key="7">
    <source>
        <dbReference type="Pfam" id="PF00441"/>
    </source>
</evidence>
<reference evidence="10 11" key="1">
    <citation type="submission" date="2016-09" db="EMBL/GenBank/DDBJ databases">
        <title>Complete genome sequencing of Streptomyces lydicus 103 and metabolic pathways analysis of antibiotic biosynthesis.</title>
        <authorList>
            <person name="Jia N."/>
            <person name="Ding M.-Z."/>
            <person name="Gao F."/>
            <person name="Yuan Y.-J."/>
        </authorList>
    </citation>
    <scope>NUCLEOTIDE SEQUENCE [LARGE SCALE GENOMIC DNA]</scope>
    <source>
        <strain evidence="10 11">103</strain>
    </source>
</reference>
<dbReference type="SUPFAM" id="SSF47203">
    <property type="entry name" value="Acyl-CoA dehydrogenase C-terminal domain-like"/>
    <property type="match status" value="1"/>
</dbReference>
<sequence length="417" mass="45084">MAEFTMELNDEQKEVRDWIHGFAADVVRPAAAEWDEREETPWPVIQEAAKIGLYSLDFYAQQFFDPTGLGVPMTMEELFWGDAGIALSIVGTGLAAVGVLANGTEEQIGTWVPQMYGDPNDVKVAAFCSSEPDAGSDVASMRTRAVYDEAKDEWVLNGTKTWATNGGIANVHVVVAVVDPDLGSKGHASFIVPPNTPGLSQGQKFKKHGIRASHTAEVVLEDVRVPGHCLLGGKEKLDERLARAREKAKAGGVGVPPAGGWGRVKNAAMATFEASRPAVGAMAVGTARAAYEEALEYARTREQFGRPIIDNQGVAFQLADMRTQIDAARLLVWRASWMATTGKPFTSAEGSMSKLFASEVAKKVTAQAVQILGGNGFTREYPVERMHRDAAIYTIFEGTSEIQRLVIARTLSGMPIR</sequence>
<evidence type="ECO:0000256" key="3">
    <source>
        <dbReference type="ARBA" id="ARBA00022630"/>
    </source>
</evidence>
<dbReference type="GO" id="GO:0050660">
    <property type="term" value="F:flavin adenine dinucleotide binding"/>
    <property type="evidence" value="ECO:0007669"/>
    <property type="project" value="InterPro"/>
</dbReference>
<feature type="domain" description="Acyl-CoA oxidase/dehydrogenase middle" evidence="8">
    <location>
        <begin position="126"/>
        <end position="223"/>
    </location>
</feature>
<evidence type="ECO:0000259" key="9">
    <source>
        <dbReference type="Pfam" id="PF02771"/>
    </source>
</evidence>
<protein>
    <submittedName>
        <fullName evidence="10">Acyl-CoA dehydrogenase</fullName>
    </submittedName>
</protein>
<evidence type="ECO:0000256" key="6">
    <source>
        <dbReference type="RuleBase" id="RU362125"/>
    </source>
</evidence>
<organism evidence="10 11">
    <name type="scientific">Streptomyces lydicus</name>
    <dbReference type="NCBI Taxonomy" id="47763"/>
    <lineage>
        <taxon>Bacteria</taxon>
        <taxon>Bacillati</taxon>
        <taxon>Actinomycetota</taxon>
        <taxon>Actinomycetes</taxon>
        <taxon>Kitasatosporales</taxon>
        <taxon>Streptomycetaceae</taxon>
        <taxon>Streptomyces</taxon>
    </lineage>
</organism>
<dbReference type="RefSeq" id="WP_069570447.1">
    <property type="nucleotide sequence ID" value="NZ_CP017157.1"/>
</dbReference>
<dbReference type="KEGG" id="slc:SL103_20610"/>
<dbReference type="InterPro" id="IPR013786">
    <property type="entry name" value="AcylCoA_DH/ox_N"/>
</dbReference>
<dbReference type="InterPro" id="IPR046373">
    <property type="entry name" value="Acyl-CoA_Oxase/DH_mid-dom_sf"/>
</dbReference>
<dbReference type="PANTHER" id="PTHR43884">
    <property type="entry name" value="ACYL-COA DEHYDROGENASE"/>
    <property type="match status" value="1"/>
</dbReference>
<dbReference type="Gene3D" id="2.40.110.10">
    <property type="entry name" value="Butyryl-CoA Dehydrogenase, subunit A, domain 2"/>
    <property type="match status" value="1"/>
</dbReference>
<comment type="cofactor">
    <cofactor evidence="1 6">
        <name>FAD</name>
        <dbReference type="ChEBI" id="CHEBI:57692"/>
    </cofactor>
</comment>
<accession>A0A1D7VNJ4</accession>
<dbReference type="SUPFAM" id="SSF56645">
    <property type="entry name" value="Acyl-CoA dehydrogenase NM domain-like"/>
    <property type="match status" value="1"/>
</dbReference>
<keyword evidence="11" id="KW-1185">Reference proteome</keyword>
<dbReference type="PANTHER" id="PTHR43884:SF12">
    <property type="entry name" value="ISOVALERYL-COA DEHYDROGENASE, MITOCHONDRIAL-RELATED"/>
    <property type="match status" value="1"/>
</dbReference>
<dbReference type="Pfam" id="PF02771">
    <property type="entry name" value="Acyl-CoA_dh_N"/>
    <property type="match status" value="1"/>
</dbReference>
<keyword evidence="4 6" id="KW-0274">FAD</keyword>
<gene>
    <name evidence="10" type="ORF">SL103_20610</name>
</gene>
<dbReference type="FunFam" id="1.20.140.10:FF:000001">
    <property type="entry name" value="Acyl-CoA dehydrogenase"/>
    <property type="match status" value="1"/>
</dbReference>
<dbReference type="InterPro" id="IPR006091">
    <property type="entry name" value="Acyl-CoA_Oxase/DH_mid-dom"/>
</dbReference>
<dbReference type="EMBL" id="CP017157">
    <property type="protein sequence ID" value="AOP48312.1"/>
    <property type="molecule type" value="Genomic_DNA"/>
</dbReference>
<dbReference type="InterPro" id="IPR006089">
    <property type="entry name" value="Acyl-CoA_DH_CS"/>
</dbReference>
<comment type="similarity">
    <text evidence="2 6">Belongs to the acyl-CoA dehydrogenase family.</text>
</comment>
<keyword evidence="5 6" id="KW-0560">Oxidoreductase</keyword>
<evidence type="ECO:0000256" key="2">
    <source>
        <dbReference type="ARBA" id="ARBA00009347"/>
    </source>
</evidence>